<sequence length="175" mass="19784">MGGVIHNNFYPLKKLKEMTLSIAAIRLATVPNAGGNSVVSEVLSFELLQRCFRAKLLKTEMEVDYFPMGGSITDYVCDMFGHKIGVSVTRAMRFHGEFTEEDARRLLTKKLKGVVQSSKNSMEKWEKQILHVWTTNKDTANTLKRVYHTLGNDVTSNTVVMITVSTNAKYIFRNS</sequence>
<protein>
    <submittedName>
        <fullName evidence="1">AAC-rich mRNA clone AAC4 protein</fullName>
    </submittedName>
</protein>
<dbReference type="OrthoDB" id="10260545at2759"/>
<name>A0A210PQN1_MIZYE</name>
<keyword evidence="2" id="KW-1185">Reference proteome</keyword>
<accession>A0A210PQN1</accession>
<evidence type="ECO:0000313" key="1">
    <source>
        <dbReference type="EMBL" id="OWF38819.1"/>
    </source>
</evidence>
<dbReference type="Proteomes" id="UP000242188">
    <property type="component" value="Unassembled WGS sequence"/>
</dbReference>
<gene>
    <name evidence="1" type="ORF">KP79_PYT23712</name>
</gene>
<reference evidence="1 2" key="1">
    <citation type="journal article" date="2017" name="Nat. Ecol. Evol.">
        <title>Scallop genome provides insights into evolution of bilaterian karyotype and development.</title>
        <authorList>
            <person name="Wang S."/>
            <person name="Zhang J."/>
            <person name="Jiao W."/>
            <person name="Li J."/>
            <person name="Xun X."/>
            <person name="Sun Y."/>
            <person name="Guo X."/>
            <person name="Huan P."/>
            <person name="Dong B."/>
            <person name="Zhang L."/>
            <person name="Hu X."/>
            <person name="Sun X."/>
            <person name="Wang J."/>
            <person name="Zhao C."/>
            <person name="Wang Y."/>
            <person name="Wang D."/>
            <person name="Huang X."/>
            <person name="Wang R."/>
            <person name="Lv J."/>
            <person name="Li Y."/>
            <person name="Zhang Z."/>
            <person name="Liu B."/>
            <person name="Lu W."/>
            <person name="Hui Y."/>
            <person name="Liang J."/>
            <person name="Zhou Z."/>
            <person name="Hou R."/>
            <person name="Li X."/>
            <person name="Liu Y."/>
            <person name="Li H."/>
            <person name="Ning X."/>
            <person name="Lin Y."/>
            <person name="Zhao L."/>
            <person name="Xing Q."/>
            <person name="Dou J."/>
            <person name="Li Y."/>
            <person name="Mao J."/>
            <person name="Guo H."/>
            <person name="Dou H."/>
            <person name="Li T."/>
            <person name="Mu C."/>
            <person name="Jiang W."/>
            <person name="Fu Q."/>
            <person name="Fu X."/>
            <person name="Miao Y."/>
            <person name="Liu J."/>
            <person name="Yu Q."/>
            <person name="Li R."/>
            <person name="Liao H."/>
            <person name="Li X."/>
            <person name="Kong Y."/>
            <person name="Jiang Z."/>
            <person name="Chourrout D."/>
            <person name="Li R."/>
            <person name="Bao Z."/>
        </authorList>
    </citation>
    <scope>NUCLEOTIDE SEQUENCE [LARGE SCALE GENOMIC DNA]</scope>
    <source>
        <strain evidence="1 2">PY_sf001</strain>
    </source>
</reference>
<evidence type="ECO:0000313" key="2">
    <source>
        <dbReference type="Proteomes" id="UP000242188"/>
    </source>
</evidence>
<organism evidence="1 2">
    <name type="scientific">Mizuhopecten yessoensis</name>
    <name type="common">Japanese scallop</name>
    <name type="synonym">Patinopecten yessoensis</name>
    <dbReference type="NCBI Taxonomy" id="6573"/>
    <lineage>
        <taxon>Eukaryota</taxon>
        <taxon>Metazoa</taxon>
        <taxon>Spiralia</taxon>
        <taxon>Lophotrochozoa</taxon>
        <taxon>Mollusca</taxon>
        <taxon>Bivalvia</taxon>
        <taxon>Autobranchia</taxon>
        <taxon>Pteriomorphia</taxon>
        <taxon>Pectinida</taxon>
        <taxon>Pectinoidea</taxon>
        <taxon>Pectinidae</taxon>
        <taxon>Mizuhopecten</taxon>
    </lineage>
</organism>
<dbReference type="EMBL" id="NEDP02005553">
    <property type="protein sequence ID" value="OWF38819.1"/>
    <property type="molecule type" value="Genomic_DNA"/>
</dbReference>
<comment type="caution">
    <text evidence="1">The sequence shown here is derived from an EMBL/GenBank/DDBJ whole genome shotgun (WGS) entry which is preliminary data.</text>
</comment>
<dbReference type="AlphaFoldDB" id="A0A210PQN1"/>
<proteinExistence type="predicted"/>